<dbReference type="RefSeq" id="XP_033394487.1">
    <property type="nucleotide sequence ID" value="XM_033536156.1"/>
</dbReference>
<accession>A0A6A6B690</accession>
<proteinExistence type="predicted"/>
<dbReference type="GeneID" id="54293652"/>
<dbReference type="OrthoDB" id="3880384at2759"/>
<evidence type="ECO:0000313" key="2">
    <source>
        <dbReference type="EMBL" id="KAF2138774.1"/>
    </source>
</evidence>
<dbReference type="EMBL" id="ML995495">
    <property type="protein sequence ID" value="KAF2138774.1"/>
    <property type="molecule type" value="Genomic_DNA"/>
</dbReference>
<gene>
    <name evidence="2" type="ORF">K452DRAFT_210227</name>
</gene>
<dbReference type="Proteomes" id="UP000799438">
    <property type="component" value="Unassembled WGS sequence"/>
</dbReference>
<organism evidence="2 3">
    <name type="scientific">Aplosporella prunicola CBS 121167</name>
    <dbReference type="NCBI Taxonomy" id="1176127"/>
    <lineage>
        <taxon>Eukaryota</taxon>
        <taxon>Fungi</taxon>
        <taxon>Dikarya</taxon>
        <taxon>Ascomycota</taxon>
        <taxon>Pezizomycotina</taxon>
        <taxon>Dothideomycetes</taxon>
        <taxon>Dothideomycetes incertae sedis</taxon>
        <taxon>Botryosphaeriales</taxon>
        <taxon>Aplosporellaceae</taxon>
        <taxon>Aplosporella</taxon>
    </lineage>
</organism>
<feature type="non-terminal residue" evidence="2">
    <location>
        <position position="186"/>
    </location>
</feature>
<sequence length="186" mass="22062">MAPNLLVATQTLFTPHRWFTRKHSEPKRSLRKTEHWQDPKPGTYEYIPGRGWYLTRPDNADGTPGERLEKPKLVTYSRVLRRYLFHTEYERRKLAGEIKDQHGKTREVGFFQLDDGVAWVNCWDHKGEFMPGPYERWCIDDRTEKFRKMLKGDDPNWRSRRGRKSAESNKSSDNSGDERENGAYNI</sequence>
<evidence type="ECO:0000313" key="3">
    <source>
        <dbReference type="Proteomes" id="UP000799438"/>
    </source>
</evidence>
<protein>
    <submittedName>
        <fullName evidence="2">Uncharacterized protein</fullName>
    </submittedName>
</protein>
<keyword evidence="3" id="KW-1185">Reference proteome</keyword>
<evidence type="ECO:0000256" key="1">
    <source>
        <dbReference type="SAM" id="MobiDB-lite"/>
    </source>
</evidence>
<name>A0A6A6B690_9PEZI</name>
<feature type="compositionally biased region" description="Basic and acidic residues" evidence="1">
    <location>
        <begin position="176"/>
        <end position="186"/>
    </location>
</feature>
<reference evidence="2" key="1">
    <citation type="journal article" date="2020" name="Stud. Mycol.">
        <title>101 Dothideomycetes genomes: a test case for predicting lifestyles and emergence of pathogens.</title>
        <authorList>
            <person name="Haridas S."/>
            <person name="Albert R."/>
            <person name="Binder M."/>
            <person name="Bloem J."/>
            <person name="Labutti K."/>
            <person name="Salamov A."/>
            <person name="Andreopoulos B."/>
            <person name="Baker S."/>
            <person name="Barry K."/>
            <person name="Bills G."/>
            <person name="Bluhm B."/>
            <person name="Cannon C."/>
            <person name="Castanera R."/>
            <person name="Culley D."/>
            <person name="Daum C."/>
            <person name="Ezra D."/>
            <person name="Gonzalez J."/>
            <person name="Henrissat B."/>
            <person name="Kuo A."/>
            <person name="Liang C."/>
            <person name="Lipzen A."/>
            <person name="Lutzoni F."/>
            <person name="Magnuson J."/>
            <person name="Mondo S."/>
            <person name="Nolan M."/>
            <person name="Ohm R."/>
            <person name="Pangilinan J."/>
            <person name="Park H.-J."/>
            <person name="Ramirez L."/>
            <person name="Alfaro M."/>
            <person name="Sun H."/>
            <person name="Tritt A."/>
            <person name="Yoshinaga Y."/>
            <person name="Zwiers L.-H."/>
            <person name="Turgeon B."/>
            <person name="Goodwin S."/>
            <person name="Spatafora J."/>
            <person name="Crous P."/>
            <person name="Grigoriev I."/>
        </authorList>
    </citation>
    <scope>NUCLEOTIDE SEQUENCE</scope>
    <source>
        <strain evidence="2">CBS 121167</strain>
    </source>
</reference>
<dbReference type="AlphaFoldDB" id="A0A6A6B690"/>
<feature type="region of interest" description="Disordered" evidence="1">
    <location>
        <begin position="150"/>
        <end position="186"/>
    </location>
</feature>